<keyword evidence="1" id="KW-0472">Membrane</keyword>
<comment type="caution">
    <text evidence="2">The sequence shown here is derived from an EMBL/GenBank/DDBJ whole genome shotgun (WGS) entry which is preliminary data.</text>
</comment>
<organism evidence="2 3">
    <name type="scientific">Roseimicrobium gellanilyticum</name>
    <dbReference type="NCBI Taxonomy" id="748857"/>
    <lineage>
        <taxon>Bacteria</taxon>
        <taxon>Pseudomonadati</taxon>
        <taxon>Verrucomicrobiota</taxon>
        <taxon>Verrucomicrobiia</taxon>
        <taxon>Verrucomicrobiales</taxon>
        <taxon>Verrucomicrobiaceae</taxon>
        <taxon>Roseimicrobium</taxon>
    </lineage>
</organism>
<keyword evidence="1" id="KW-0812">Transmembrane</keyword>
<proteinExistence type="predicted"/>
<keyword evidence="1" id="KW-1133">Transmembrane helix</keyword>
<gene>
    <name evidence="2" type="ORF">DES53_102977</name>
</gene>
<feature type="transmembrane region" description="Helical" evidence="1">
    <location>
        <begin position="66"/>
        <end position="87"/>
    </location>
</feature>
<evidence type="ECO:0000313" key="2">
    <source>
        <dbReference type="EMBL" id="RBP46586.1"/>
    </source>
</evidence>
<reference evidence="2 3" key="1">
    <citation type="submission" date="2018-06" db="EMBL/GenBank/DDBJ databases">
        <title>Genomic Encyclopedia of Type Strains, Phase IV (KMG-IV): sequencing the most valuable type-strain genomes for metagenomic binning, comparative biology and taxonomic classification.</title>
        <authorList>
            <person name="Goeker M."/>
        </authorList>
    </citation>
    <scope>NUCLEOTIDE SEQUENCE [LARGE SCALE GENOMIC DNA]</scope>
    <source>
        <strain evidence="2 3">DSM 25532</strain>
    </source>
</reference>
<accession>A0A366HSW3</accession>
<dbReference type="OrthoDB" id="678065at2"/>
<dbReference type="EMBL" id="QNRR01000002">
    <property type="protein sequence ID" value="RBP46586.1"/>
    <property type="molecule type" value="Genomic_DNA"/>
</dbReference>
<evidence type="ECO:0000256" key="1">
    <source>
        <dbReference type="SAM" id="Phobius"/>
    </source>
</evidence>
<keyword evidence="3" id="KW-1185">Reference proteome</keyword>
<sequence length="206" mass="23060">MSLLYPRLKLTHLPLMMRLGVQGAIVAGVYGIVHDQITYTISPEYFTEFKAEQFRYMDFGWPERVYAGQIGFMATWWVGFIAGWFLARLTVPHVRREEAVRCCWQGFGMLFGVVVLAGMAGAGVGWWETRQGTDPSTGSWMDFARSYGVRDVPGFIRAACIHNGSYLGALLGLTGACFYTRRRVRSFGDAATAPFTPVTTSEKRTI</sequence>
<protein>
    <submittedName>
        <fullName evidence="2">Uncharacterized protein</fullName>
    </submittedName>
</protein>
<name>A0A366HSW3_9BACT</name>
<dbReference type="Proteomes" id="UP000253426">
    <property type="component" value="Unassembled WGS sequence"/>
</dbReference>
<dbReference type="AlphaFoldDB" id="A0A366HSW3"/>
<dbReference type="RefSeq" id="WP_113958090.1">
    <property type="nucleotide sequence ID" value="NZ_QNRR01000002.1"/>
</dbReference>
<evidence type="ECO:0000313" key="3">
    <source>
        <dbReference type="Proteomes" id="UP000253426"/>
    </source>
</evidence>
<feature type="transmembrane region" description="Helical" evidence="1">
    <location>
        <begin position="155"/>
        <end position="179"/>
    </location>
</feature>
<feature type="transmembrane region" description="Helical" evidence="1">
    <location>
        <begin position="107"/>
        <end position="127"/>
    </location>
</feature>